<evidence type="ECO:0000313" key="3">
    <source>
        <dbReference type="Proteomes" id="UP000078252"/>
    </source>
</evidence>
<protein>
    <submittedName>
        <fullName evidence="2">Uncharacterized protein</fullName>
    </submittedName>
</protein>
<dbReference type="Proteomes" id="UP000078252">
    <property type="component" value="Unassembled WGS sequence"/>
</dbReference>
<dbReference type="RefSeq" id="WP_152998295.1">
    <property type="nucleotide sequence ID" value="NZ_LDQC01000144.1"/>
</dbReference>
<keyword evidence="1" id="KW-0472">Membrane</keyword>
<evidence type="ECO:0000313" key="2">
    <source>
        <dbReference type="EMBL" id="KTR02111.1"/>
    </source>
</evidence>
<keyword evidence="1" id="KW-1133">Transmembrane helix</keyword>
<feature type="non-terminal residue" evidence="2">
    <location>
        <position position="1"/>
    </location>
</feature>
<sequence length="129" mass="12637">DGPGGLDGPAGLGGPVGRVARPGGADRVVPTAAAAGSSAVGAGRTRWSGRFVATVASCGVLDALANVFIQAGLHASDDPLTLPVMSVLNALYPIGTVVLAGVVLRERLTVLQLVGIVLAFTASVGLALV</sequence>
<reference evidence="2 3" key="1">
    <citation type="journal article" date="2016" name="Front. Microbiol.">
        <title>Genomic Resource of Rice Seed Associated Bacteria.</title>
        <authorList>
            <person name="Midha S."/>
            <person name="Bansal K."/>
            <person name="Sharma S."/>
            <person name="Kumar N."/>
            <person name="Patil P.P."/>
            <person name="Chaudhry V."/>
            <person name="Patil P.B."/>
        </authorList>
    </citation>
    <scope>NUCLEOTIDE SEQUENCE [LARGE SCALE GENOMIC DNA]</scope>
    <source>
        <strain evidence="2 3">NS184</strain>
    </source>
</reference>
<dbReference type="AlphaFoldDB" id="A0A175RFH0"/>
<dbReference type="InterPro" id="IPR037185">
    <property type="entry name" value="EmrE-like"/>
</dbReference>
<gene>
    <name evidence="2" type="ORF">NS184_16785</name>
</gene>
<name>A0A175RFH0_9MICO</name>
<evidence type="ECO:0000256" key="1">
    <source>
        <dbReference type="SAM" id="Phobius"/>
    </source>
</evidence>
<feature type="transmembrane region" description="Helical" evidence="1">
    <location>
        <begin position="81"/>
        <end position="103"/>
    </location>
</feature>
<keyword evidence="1" id="KW-0812">Transmembrane</keyword>
<dbReference type="OrthoDB" id="68076at2"/>
<comment type="caution">
    <text evidence="2">The sequence shown here is derived from an EMBL/GenBank/DDBJ whole genome shotgun (WGS) entry which is preliminary data.</text>
</comment>
<proteinExistence type="predicted"/>
<dbReference type="EMBL" id="LDQC01000144">
    <property type="protein sequence ID" value="KTR02111.1"/>
    <property type="molecule type" value="Genomic_DNA"/>
</dbReference>
<dbReference type="STRING" id="33881.NS184_16785"/>
<dbReference type="SUPFAM" id="SSF103481">
    <property type="entry name" value="Multidrug resistance efflux transporter EmrE"/>
    <property type="match status" value="1"/>
</dbReference>
<feature type="transmembrane region" description="Helical" evidence="1">
    <location>
        <begin position="110"/>
        <end position="128"/>
    </location>
</feature>
<organism evidence="2 3">
    <name type="scientific">Curtobacterium luteum</name>
    <dbReference type="NCBI Taxonomy" id="33881"/>
    <lineage>
        <taxon>Bacteria</taxon>
        <taxon>Bacillati</taxon>
        <taxon>Actinomycetota</taxon>
        <taxon>Actinomycetes</taxon>
        <taxon>Micrococcales</taxon>
        <taxon>Microbacteriaceae</taxon>
        <taxon>Curtobacterium</taxon>
    </lineage>
</organism>
<accession>A0A175RFH0</accession>
<dbReference type="PATRIC" id="fig|33881.3.peg.478"/>